<name>A0A1Q5TKL8_9EURO</name>
<reference evidence="1 2" key="1">
    <citation type="submission" date="2016-10" db="EMBL/GenBank/DDBJ databases">
        <title>Genome sequence of the ascomycete fungus Penicillium subrubescens.</title>
        <authorList>
            <person name="De Vries R.P."/>
            <person name="Peng M."/>
            <person name="Dilokpimol A."/>
            <person name="Hilden K."/>
            <person name="Makela M.R."/>
            <person name="Grigoriev I."/>
            <person name="Riley R."/>
            <person name="Granchi Z."/>
        </authorList>
    </citation>
    <scope>NUCLEOTIDE SEQUENCE [LARGE SCALE GENOMIC DNA]</scope>
    <source>
        <strain evidence="1 2">CBS 132785</strain>
    </source>
</reference>
<gene>
    <name evidence="1" type="ORF">PENSUB_7704</name>
</gene>
<proteinExistence type="predicted"/>
<accession>A0A1Q5TKL8</accession>
<dbReference type="AlphaFoldDB" id="A0A1Q5TKL8"/>
<protein>
    <submittedName>
        <fullName evidence="1">Uncharacterized protein</fullName>
    </submittedName>
</protein>
<comment type="caution">
    <text evidence="1">The sequence shown here is derived from an EMBL/GenBank/DDBJ whole genome shotgun (WGS) entry which is preliminary data.</text>
</comment>
<keyword evidence="2" id="KW-1185">Reference proteome</keyword>
<dbReference type="EMBL" id="MNBE01000643">
    <property type="protein sequence ID" value="OKP00773.1"/>
    <property type="molecule type" value="Genomic_DNA"/>
</dbReference>
<dbReference type="Proteomes" id="UP000186955">
    <property type="component" value="Unassembled WGS sequence"/>
</dbReference>
<evidence type="ECO:0000313" key="2">
    <source>
        <dbReference type="Proteomes" id="UP000186955"/>
    </source>
</evidence>
<sequence length="78" mass="8786">MSEQEAEDVLVLAFYCNHQRIIREVDRASYASSGPLQKEIDMRKAARLNCPGQRCVAGDVHLPRVGSVPKENPHDPER</sequence>
<organism evidence="1 2">
    <name type="scientific">Penicillium subrubescens</name>
    <dbReference type="NCBI Taxonomy" id="1316194"/>
    <lineage>
        <taxon>Eukaryota</taxon>
        <taxon>Fungi</taxon>
        <taxon>Dikarya</taxon>
        <taxon>Ascomycota</taxon>
        <taxon>Pezizomycotina</taxon>
        <taxon>Eurotiomycetes</taxon>
        <taxon>Eurotiomycetidae</taxon>
        <taxon>Eurotiales</taxon>
        <taxon>Aspergillaceae</taxon>
        <taxon>Penicillium</taxon>
    </lineage>
</organism>
<evidence type="ECO:0000313" key="1">
    <source>
        <dbReference type="EMBL" id="OKP00773.1"/>
    </source>
</evidence>